<accession>A0A7C5R433</accession>
<dbReference type="InterPro" id="IPR020579">
    <property type="entry name" value="Exonuc_VII_lsu_C"/>
</dbReference>
<sequence>MDYQDQNSGSNVHEYSVSELAFSLKRTVEETYGRVRVRGELGRVVIAKSGHMYVDIKDDKAVIASIMWKGQVSRLSIRPEEGMEVVVEGKLSTYPGRSQYQLIIDRLEPAGVGALMALLEKRKKQFAAEGLFDETRKQELPYLPLTIGVVTSPTGAVIRDILHRISDRFPVHVLVWPVLVQGDKAEAQIAAAITGFNHIAAHGLPRPDVLIVARGGGSIEDLWGFNEEAVVRAAAGSDIPLISAVGHETDWTLIDYVADVRAPTPTGAAEMAVPVRTELLATVEDLGARLTRGLLQTVERKKLGLQAMKLPTLESVLATPQQRLDLAVGRLLPALERGFDAHTHKLDVCAARLRPATLYQNLKAHTDRISALARSSSQTMERKLERADDRLSRLGQLLDAFSYKGVLARGFVLVTNSDAQVVRTGAALKRGDLVNLNFIDTKREAVIDGSYSATKTKKKRQQKTDENQGDLF</sequence>
<dbReference type="HAMAP" id="MF_00378">
    <property type="entry name" value="Exonuc_7_L"/>
    <property type="match status" value="1"/>
</dbReference>
<comment type="subunit">
    <text evidence="5">Heterooligomer composed of large and small subunits.</text>
</comment>
<evidence type="ECO:0000256" key="4">
    <source>
        <dbReference type="ARBA" id="ARBA00022839"/>
    </source>
</evidence>
<evidence type="ECO:0000259" key="9">
    <source>
        <dbReference type="Pfam" id="PF13742"/>
    </source>
</evidence>
<evidence type="ECO:0000256" key="7">
    <source>
        <dbReference type="SAM" id="MobiDB-lite"/>
    </source>
</evidence>
<dbReference type="GO" id="GO:0003676">
    <property type="term" value="F:nucleic acid binding"/>
    <property type="evidence" value="ECO:0007669"/>
    <property type="project" value="InterPro"/>
</dbReference>
<feature type="domain" description="Exonuclease VII large subunit C-terminal" evidence="8">
    <location>
        <begin position="131"/>
        <end position="444"/>
    </location>
</feature>
<dbReference type="GO" id="GO:0009318">
    <property type="term" value="C:exodeoxyribonuclease VII complex"/>
    <property type="evidence" value="ECO:0007669"/>
    <property type="project" value="UniProtKB-UniRule"/>
</dbReference>
<dbReference type="AlphaFoldDB" id="A0A7C5R433"/>
<organism evidence="10">
    <name type="scientific">Hellea balneolensis</name>
    <dbReference type="NCBI Taxonomy" id="287478"/>
    <lineage>
        <taxon>Bacteria</taxon>
        <taxon>Pseudomonadati</taxon>
        <taxon>Pseudomonadota</taxon>
        <taxon>Alphaproteobacteria</taxon>
        <taxon>Maricaulales</taxon>
        <taxon>Robiginitomaculaceae</taxon>
        <taxon>Hellea</taxon>
    </lineage>
</organism>
<dbReference type="Pfam" id="PF13742">
    <property type="entry name" value="tRNA_anti_2"/>
    <property type="match status" value="1"/>
</dbReference>
<feature type="region of interest" description="Disordered" evidence="7">
    <location>
        <begin position="452"/>
        <end position="472"/>
    </location>
</feature>
<dbReference type="InterPro" id="IPR025824">
    <property type="entry name" value="OB-fold_nuc-bd_dom"/>
</dbReference>
<evidence type="ECO:0000259" key="8">
    <source>
        <dbReference type="Pfam" id="PF02601"/>
    </source>
</evidence>
<evidence type="ECO:0000256" key="3">
    <source>
        <dbReference type="ARBA" id="ARBA00022801"/>
    </source>
</evidence>
<evidence type="ECO:0000256" key="2">
    <source>
        <dbReference type="ARBA" id="ARBA00022722"/>
    </source>
</evidence>
<dbReference type="PANTHER" id="PTHR30008">
    <property type="entry name" value="EXODEOXYRIBONUCLEASE 7 LARGE SUBUNIT"/>
    <property type="match status" value="1"/>
</dbReference>
<keyword evidence="4 5" id="KW-0269">Exonuclease</keyword>
<dbReference type="NCBIfam" id="TIGR00237">
    <property type="entry name" value="xseA"/>
    <property type="match status" value="1"/>
</dbReference>
<dbReference type="Proteomes" id="UP000885830">
    <property type="component" value="Unassembled WGS sequence"/>
</dbReference>
<dbReference type="EMBL" id="DRMJ01000234">
    <property type="protein sequence ID" value="HHL42886.1"/>
    <property type="molecule type" value="Genomic_DNA"/>
</dbReference>
<keyword evidence="3 5" id="KW-0378">Hydrolase</keyword>
<dbReference type="InterPro" id="IPR003753">
    <property type="entry name" value="Exonuc_VII_L"/>
</dbReference>
<dbReference type="GO" id="GO:0005737">
    <property type="term" value="C:cytoplasm"/>
    <property type="evidence" value="ECO:0007669"/>
    <property type="project" value="UniProtKB-SubCell"/>
</dbReference>
<proteinExistence type="inferred from homology"/>
<dbReference type="GO" id="GO:0008855">
    <property type="term" value="F:exodeoxyribonuclease VII activity"/>
    <property type="evidence" value="ECO:0007669"/>
    <property type="project" value="UniProtKB-UniRule"/>
</dbReference>
<comment type="catalytic activity">
    <reaction evidence="5 6">
        <text>Exonucleolytic cleavage in either 5'- to 3'- or 3'- to 5'-direction to yield nucleoside 5'-phosphates.</text>
        <dbReference type="EC" id="3.1.11.6"/>
    </reaction>
</comment>
<evidence type="ECO:0000256" key="1">
    <source>
        <dbReference type="ARBA" id="ARBA00022490"/>
    </source>
</evidence>
<comment type="similarity">
    <text evidence="5 6">Belongs to the XseA family.</text>
</comment>
<keyword evidence="2 5" id="KW-0540">Nuclease</keyword>
<name>A0A7C5R433_9PROT</name>
<comment type="caution">
    <text evidence="10">The sequence shown here is derived from an EMBL/GenBank/DDBJ whole genome shotgun (WGS) entry which is preliminary data.</text>
</comment>
<dbReference type="EC" id="3.1.11.6" evidence="5"/>
<evidence type="ECO:0000256" key="6">
    <source>
        <dbReference type="RuleBase" id="RU004355"/>
    </source>
</evidence>
<dbReference type="PANTHER" id="PTHR30008:SF0">
    <property type="entry name" value="EXODEOXYRIBONUCLEASE 7 LARGE SUBUNIT"/>
    <property type="match status" value="1"/>
</dbReference>
<comment type="function">
    <text evidence="5">Bidirectionally degrades single-stranded DNA into large acid-insoluble oligonucleotides, which are then degraded further into small acid-soluble oligonucleotides.</text>
</comment>
<dbReference type="GO" id="GO:0006308">
    <property type="term" value="P:DNA catabolic process"/>
    <property type="evidence" value="ECO:0007669"/>
    <property type="project" value="UniProtKB-UniRule"/>
</dbReference>
<keyword evidence="1 5" id="KW-0963">Cytoplasm</keyword>
<dbReference type="Pfam" id="PF02601">
    <property type="entry name" value="Exonuc_VII_L"/>
    <property type="match status" value="1"/>
</dbReference>
<evidence type="ECO:0000256" key="5">
    <source>
        <dbReference type="HAMAP-Rule" id="MF_00378"/>
    </source>
</evidence>
<reference evidence="10" key="1">
    <citation type="journal article" date="2020" name="mSystems">
        <title>Genome- and Community-Level Interaction Insights into Carbon Utilization and Element Cycling Functions of Hydrothermarchaeota in Hydrothermal Sediment.</title>
        <authorList>
            <person name="Zhou Z."/>
            <person name="Liu Y."/>
            <person name="Xu W."/>
            <person name="Pan J."/>
            <person name="Luo Z.H."/>
            <person name="Li M."/>
        </authorList>
    </citation>
    <scope>NUCLEOTIDE SEQUENCE [LARGE SCALE GENOMIC DNA]</scope>
    <source>
        <strain evidence="10">HyVt-485</strain>
    </source>
</reference>
<feature type="domain" description="OB-fold nucleic acid binding" evidence="9">
    <location>
        <begin position="15"/>
        <end position="107"/>
    </location>
</feature>
<protein>
    <recommendedName>
        <fullName evidence="5">Exodeoxyribonuclease 7 large subunit</fullName>
        <ecNumber evidence="5">3.1.11.6</ecNumber>
    </recommendedName>
    <alternativeName>
        <fullName evidence="5">Exodeoxyribonuclease VII large subunit</fullName>
        <shortName evidence="5">Exonuclease VII large subunit</shortName>
    </alternativeName>
</protein>
<evidence type="ECO:0000313" key="10">
    <source>
        <dbReference type="EMBL" id="HHL42886.1"/>
    </source>
</evidence>
<comment type="subcellular location">
    <subcellularLocation>
        <location evidence="5 6">Cytoplasm</location>
    </subcellularLocation>
</comment>
<dbReference type="CDD" id="cd04489">
    <property type="entry name" value="ExoVII_LU_OBF"/>
    <property type="match status" value="1"/>
</dbReference>
<gene>
    <name evidence="5" type="primary">xseA</name>
    <name evidence="10" type="ORF">ENJ42_04650</name>
</gene>